<dbReference type="eggNOG" id="COG2801">
    <property type="taxonomic scope" value="Bacteria"/>
</dbReference>
<dbReference type="SUPFAM" id="SSF46955">
    <property type="entry name" value="Putative DNA-binding domain"/>
    <property type="match status" value="1"/>
</dbReference>
<name>V2WC10_9GAMM</name>
<evidence type="ECO:0000259" key="1">
    <source>
        <dbReference type="PROSITE" id="PS51702"/>
    </source>
</evidence>
<accession>V2WC10</accession>
<dbReference type="InterPro" id="IPR036388">
    <property type="entry name" value="WH-like_DNA-bd_sf"/>
</dbReference>
<dbReference type="InterPro" id="IPR009061">
    <property type="entry name" value="DNA-bd_dom_put_sf"/>
</dbReference>
<organism evidence="2 3">
    <name type="scientific">Acinetobacter tjernbergiae DSM 14971 = CIP 107465</name>
    <dbReference type="NCBI Taxonomy" id="1120928"/>
    <lineage>
        <taxon>Bacteria</taxon>
        <taxon>Pseudomonadati</taxon>
        <taxon>Pseudomonadota</taxon>
        <taxon>Gammaproteobacteria</taxon>
        <taxon>Moraxellales</taxon>
        <taxon>Moraxellaceae</taxon>
        <taxon>Acinetobacter</taxon>
    </lineage>
</organism>
<dbReference type="PATRIC" id="fig|1120928.5.peg.97"/>
<dbReference type="RefSeq" id="WP_018676954.1">
    <property type="nucleotide sequence ID" value="NZ_AYEV01000001.1"/>
</dbReference>
<dbReference type="STRING" id="202955.GCA_000759995_03420"/>
<gene>
    <name evidence="2" type="ORF">F990_00095</name>
</gene>
<dbReference type="Proteomes" id="UP000017404">
    <property type="component" value="Unassembled WGS sequence"/>
</dbReference>
<protein>
    <recommendedName>
        <fullName evidence="1">HTH Mu-type domain-containing protein</fullName>
    </recommendedName>
</protein>
<dbReference type="AlphaFoldDB" id="V2WC10"/>
<sequence>MKTHYSVTELLELELDGLPKSQKGLDKFLTRNNWKYREVPSRGKGGIRREYEPNANFKNLIISKVLKSKNLTATVELETGLTEINPSQPIQSANQLSNWQREIAENRLYVVRFLQQQVNQGAQITRTIEQFITDATIRKLSPELQEAVSKANAKSGDSRVVSRRTVIDWVSTVKAAEEKNINAISVLAPKERAKKDIPDWAEPLLKLWAKPQKPTLAACLELLPSYYSGKQPSYTQAWGFIKKLGAVSREKGRMGSRDIKNIKGFIRRDSSDLCVIYIAYFLKTTSL</sequence>
<feature type="domain" description="HTH Mu-type" evidence="1">
    <location>
        <begin position="3"/>
        <end position="73"/>
    </location>
</feature>
<comment type="caution">
    <text evidence="2">The sequence shown here is derived from an EMBL/GenBank/DDBJ whole genome shotgun (WGS) entry which is preliminary data.</text>
</comment>
<dbReference type="OrthoDB" id="5676324at2"/>
<evidence type="ECO:0000313" key="3">
    <source>
        <dbReference type="Proteomes" id="UP000017404"/>
    </source>
</evidence>
<dbReference type="GO" id="GO:0003677">
    <property type="term" value="F:DNA binding"/>
    <property type="evidence" value="ECO:0007669"/>
    <property type="project" value="InterPro"/>
</dbReference>
<keyword evidence="3" id="KW-1185">Reference proteome</keyword>
<reference evidence="2 3" key="1">
    <citation type="submission" date="2013-10" db="EMBL/GenBank/DDBJ databases">
        <title>The Genome Sequence of Acinetobacter tjernbergiae CIP107465.</title>
        <authorList>
            <consortium name="The Broad Institute Genomics Platform"/>
            <consortium name="The Broad Institute Genome Sequencing Center for Infectious Disease"/>
            <person name="Cerqueira G."/>
            <person name="Feldgarden M."/>
            <person name="Courvalin P."/>
            <person name="Grillot-Courvalin C."/>
            <person name="Clermont D."/>
            <person name="Rocha E."/>
            <person name="Yoon E.-J."/>
            <person name="Nemec A."/>
            <person name="Young S.K."/>
            <person name="Zeng Q."/>
            <person name="Gargeya S."/>
            <person name="Fitzgerald M."/>
            <person name="Abouelleil A."/>
            <person name="Alvarado L."/>
            <person name="Berlin A.M."/>
            <person name="Chapman S.B."/>
            <person name="Gainer-Dewar J."/>
            <person name="Goldberg J."/>
            <person name="Gnerre S."/>
            <person name="Griggs A."/>
            <person name="Gujja S."/>
            <person name="Hansen M."/>
            <person name="Howarth C."/>
            <person name="Imamovic A."/>
            <person name="Ireland A."/>
            <person name="Larimer J."/>
            <person name="McCowan C."/>
            <person name="Murphy C."/>
            <person name="Pearson M."/>
            <person name="Poon T.W."/>
            <person name="Priest M."/>
            <person name="Roberts A."/>
            <person name="Saif S."/>
            <person name="Shea T."/>
            <person name="Sykes S."/>
            <person name="Wortman J."/>
            <person name="Nusbaum C."/>
            <person name="Birren B."/>
        </authorList>
    </citation>
    <scope>NUCLEOTIDE SEQUENCE [LARGE SCALE GENOMIC DNA]</scope>
    <source>
        <strain evidence="2 3">CIP 107465</strain>
    </source>
</reference>
<dbReference type="EMBL" id="AYEV01000001">
    <property type="protein sequence ID" value="ESK57559.1"/>
    <property type="molecule type" value="Genomic_DNA"/>
</dbReference>
<proteinExistence type="predicted"/>
<evidence type="ECO:0000313" key="2">
    <source>
        <dbReference type="EMBL" id="ESK57559.1"/>
    </source>
</evidence>
<dbReference type="Gene3D" id="1.10.10.10">
    <property type="entry name" value="Winged helix-like DNA-binding domain superfamily/Winged helix DNA-binding domain"/>
    <property type="match status" value="1"/>
</dbReference>
<dbReference type="InterPro" id="IPR003314">
    <property type="entry name" value="Mu-type_HTH"/>
</dbReference>
<dbReference type="PROSITE" id="PS51702">
    <property type="entry name" value="HTH_MU"/>
    <property type="match status" value="1"/>
</dbReference>